<dbReference type="InterPro" id="IPR035925">
    <property type="entry name" value="BSD_dom_sf"/>
</dbReference>
<evidence type="ECO:0000256" key="1">
    <source>
        <dbReference type="SAM" id="MobiDB-lite"/>
    </source>
</evidence>
<feature type="domain" description="BSD" evidence="2">
    <location>
        <begin position="117"/>
        <end position="169"/>
    </location>
</feature>
<organism evidence="3 4">
    <name type="scientific">Tetradesmus obliquus</name>
    <name type="common">Green alga</name>
    <name type="synonym">Acutodesmus obliquus</name>
    <dbReference type="NCBI Taxonomy" id="3088"/>
    <lineage>
        <taxon>Eukaryota</taxon>
        <taxon>Viridiplantae</taxon>
        <taxon>Chlorophyta</taxon>
        <taxon>core chlorophytes</taxon>
        <taxon>Chlorophyceae</taxon>
        <taxon>CS clade</taxon>
        <taxon>Sphaeropleales</taxon>
        <taxon>Scenedesmaceae</taxon>
        <taxon>Tetradesmus</taxon>
    </lineage>
</organism>
<gene>
    <name evidence="3" type="ORF">BQ4739_LOCUS11405</name>
</gene>
<dbReference type="PROSITE" id="PS50858">
    <property type="entry name" value="BSD"/>
    <property type="match status" value="1"/>
</dbReference>
<keyword evidence="4" id="KW-1185">Reference proteome</keyword>
<dbReference type="Pfam" id="PF03909">
    <property type="entry name" value="BSD"/>
    <property type="match status" value="1"/>
</dbReference>
<proteinExistence type="predicted"/>
<sequence length="336" mass="35316">MDWFASVRKQAQEAVNTVVNSEAAGLARQLAAQATEQATALAKEAKVKAQEVAKEAIGEAEKSLKNLQQGSKQQPAAASADPLQYGITPELGQFVRSLTYSTFSDYPLDSLDIPAAAADQKLSSWQETHARLLLQQVPQLQDLRFVLCPKRMDEYVFWTIYFTLCKRYLPVQRHEEQPEQPQAQQQQQQQQQEALARSSSSTSSSQQAAGAAAAAGGGSVLPLSSSAANLLHEAETQQEAAAAADHQAAADPAAAAAAAAGGGSAAAAGRVSSEGGLDEDELAALADDPELDAYLQDALQLDGDAAAGGSMGEADGSELEDLDDYINKLDAEVSAK</sequence>
<feature type="region of interest" description="Disordered" evidence="1">
    <location>
        <begin position="176"/>
        <end position="210"/>
    </location>
</feature>
<dbReference type="PANTHER" id="PTHR31923:SF1">
    <property type="entry name" value="BSD DOMAIN-CONTAINING PROTEIN"/>
    <property type="match status" value="1"/>
</dbReference>
<dbReference type="Gene3D" id="1.10.3970.10">
    <property type="entry name" value="BSD domain"/>
    <property type="match status" value="1"/>
</dbReference>
<evidence type="ECO:0000313" key="4">
    <source>
        <dbReference type="Proteomes" id="UP000256970"/>
    </source>
</evidence>
<dbReference type="AlphaFoldDB" id="A0A383W225"/>
<dbReference type="SMART" id="SM00751">
    <property type="entry name" value="BSD"/>
    <property type="match status" value="1"/>
</dbReference>
<protein>
    <recommendedName>
        <fullName evidence="2">BSD domain-containing protein</fullName>
    </recommendedName>
</protein>
<evidence type="ECO:0000313" key="3">
    <source>
        <dbReference type="EMBL" id="SZX71270.1"/>
    </source>
</evidence>
<dbReference type="Proteomes" id="UP000256970">
    <property type="component" value="Unassembled WGS sequence"/>
</dbReference>
<dbReference type="InterPro" id="IPR005607">
    <property type="entry name" value="BSD_dom"/>
</dbReference>
<reference evidence="3 4" key="1">
    <citation type="submission" date="2016-10" db="EMBL/GenBank/DDBJ databases">
        <authorList>
            <person name="Cai Z."/>
        </authorList>
    </citation>
    <scope>NUCLEOTIDE SEQUENCE [LARGE SCALE GENOMIC DNA]</scope>
</reference>
<dbReference type="PANTHER" id="PTHR31923">
    <property type="entry name" value="BSD DOMAIN-CONTAINING PROTEIN"/>
    <property type="match status" value="1"/>
</dbReference>
<accession>A0A383W225</accession>
<dbReference type="SUPFAM" id="SSF140383">
    <property type="entry name" value="BSD domain-like"/>
    <property type="match status" value="1"/>
</dbReference>
<evidence type="ECO:0000259" key="2">
    <source>
        <dbReference type="PROSITE" id="PS50858"/>
    </source>
</evidence>
<feature type="compositionally biased region" description="Low complexity" evidence="1">
    <location>
        <begin position="179"/>
        <end position="210"/>
    </location>
</feature>
<name>A0A383W225_TETOB</name>
<dbReference type="EMBL" id="FNXT01001043">
    <property type="protein sequence ID" value="SZX71270.1"/>
    <property type="molecule type" value="Genomic_DNA"/>
</dbReference>